<proteinExistence type="predicted"/>
<evidence type="ECO:0000313" key="1">
    <source>
        <dbReference type="EMBL" id="AHA28188.1"/>
    </source>
</evidence>
<sequence length="74" mass="8665">MQLSTQLIMLFIQLSTKSFDKNRFTSASYFFMQTHMPSHFPTNNISYKHSHYDSKNSKTLYDYLPNTTLTSCAI</sequence>
<dbReference type="HOGENOM" id="CLU_2680845_0_0_5"/>
<keyword evidence="2" id="KW-1185">Reference proteome</keyword>
<dbReference type="STRING" id="1261131.lam_849"/>
<accession>U6B5R6</accession>
<protein>
    <submittedName>
        <fullName evidence="1">Uncharacterized protein</fullName>
    </submittedName>
</protein>
<reference evidence="1 2" key="1">
    <citation type="journal article" date="2014" name="Mol. Plant Microbe Interact.">
        <title>The complete genome sequence of Candidatus Liberibacter americanus, associated with citrus Huanglongbing.</title>
        <authorList>
            <person name="Wulff N.A."/>
            <person name="Zhang S."/>
            <person name="Setubal J.C."/>
            <person name="Almeida N.F."/>
            <person name="Martins E.C."/>
            <person name="Harakava R."/>
            <person name="Kumar D."/>
            <person name="Rangel L.T."/>
            <person name="Foissac X."/>
            <person name="Bove J."/>
            <person name="Gabriel D.W."/>
        </authorList>
    </citation>
    <scope>NUCLEOTIDE SEQUENCE [LARGE SCALE GENOMIC DNA]</scope>
    <source>
        <strain evidence="1 2">Sao Paulo</strain>
    </source>
</reference>
<dbReference type="EMBL" id="CP006604">
    <property type="protein sequence ID" value="AHA28188.1"/>
    <property type="molecule type" value="Genomic_DNA"/>
</dbReference>
<name>U6B5R6_9HYPH</name>
<gene>
    <name evidence="1" type="ORF">lam_849</name>
</gene>
<organism evidence="1 2">
    <name type="scientific">Candidatus Liberibacter americanus str. Sao Paulo</name>
    <dbReference type="NCBI Taxonomy" id="1261131"/>
    <lineage>
        <taxon>Bacteria</taxon>
        <taxon>Pseudomonadati</taxon>
        <taxon>Pseudomonadota</taxon>
        <taxon>Alphaproteobacteria</taxon>
        <taxon>Hyphomicrobiales</taxon>
        <taxon>Rhizobiaceae</taxon>
        <taxon>Liberibacter</taxon>
    </lineage>
</organism>
<dbReference type="Proteomes" id="UP000017862">
    <property type="component" value="Chromosome"/>
</dbReference>
<dbReference type="KEGG" id="lar:lam_849"/>
<evidence type="ECO:0000313" key="2">
    <source>
        <dbReference type="Proteomes" id="UP000017862"/>
    </source>
</evidence>
<dbReference type="AlphaFoldDB" id="U6B5R6"/>